<dbReference type="HOGENOM" id="CLU_622828_0_0_1"/>
<dbReference type="AlphaFoldDB" id="A0A0C9U265"/>
<dbReference type="PANTHER" id="PTHR34144:SF5">
    <property type="entry name" value="ALPHA-1,3-MANNOSYLTRANSFERASE CMT1"/>
    <property type="match status" value="1"/>
</dbReference>
<dbReference type="EMBL" id="KN837312">
    <property type="protein sequence ID" value="KIJ28224.1"/>
    <property type="molecule type" value="Genomic_DNA"/>
</dbReference>
<gene>
    <name evidence="1" type="ORF">M422DRAFT_54706</name>
</gene>
<dbReference type="OrthoDB" id="262547at2759"/>
<organism evidence="1 2">
    <name type="scientific">Sphaerobolus stellatus (strain SS14)</name>
    <dbReference type="NCBI Taxonomy" id="990650"/>
    <lineage>
        <taxon>Eukaryota</taxon>
        <taxon>Fungi</taxon>
        <taxon>Dikarya</taxon>
        <taxon>Basidiomycota</taxon>
        <taxon>Agaricomycotina</taxon>
        <taxon>Agaricomycetes</taxon>
        <taxon>Phallomycetidae</taxon>
        <taxon>Geastrales</taxon>
        <taxon>Sphaerobolaceae</taxon>
        <taxon>Sphaerobolus</taxon>
    </lineage>
</organism>
<keyword evidence="1" id="KW-0808">Transferase</keyword>
<name>A0A0C9U265_SPHS4</name>
<evidence type="ECO:0000313" key="1">
    <source>
        <dbReference type="EMBL" id="KIJ28224.1"/>
    </source>
</evidence>
<dbReference type="PANTHER" id="PTHR34144">
    <property type="entry name" value="CHROMOSOME 8, WHOLE GENOME SHOTGUN SEQUENCE"/>
    <property type="match status" value="1"/>
</dbReference>
<dbReference type="InterPro" id="IPR021047">
    <property type="entry name" value="Mannosyltransferase_CMT1"/>
</dbReference>
<reference evidence="1 2" key="1">
    <citation type="submission" date="2014-06" db="EMBL/GenBank/DDBJ databases">
        <title>Evolutionary Origins and Diversification of the Mycorrhizal Mutualists.</title>
        <authorList>
            <consortium name="DOE Joint Genome Institute"/>
            <consortium name="Mycorrhizal Genomics Consortium"/>
            <person name="Kohler A."/>
            <person name="Kuo A."/>
            <person name="Nagy L.G."/>
            <person name="Floudas D."/>
            <person name="Copeland A."/>
            <person name="Barry K.W."/>
            <person name="Cichocki N."/>
            <person name="Veneault-Fourrey C."/>
            <person name="LaButti K."/>
            <person name="Lindquist E.A."/>
            <person name="Lipzen A."/>
            <person name="Lundell T."/>
            <person name="Morin E."/>
            <person name="Murat C."/>
            <person name="Riley R."/>
            <person name="Ohm R."/>
            <person name="Sun H."/>
            <person name="Tunlid A."/>
            <person name="Henrissat B."/>
            <person name="Grigoriev I.V."/>
            <person name="Hibbett D.S."/>
            <person name="Martin F."/>
        </authorList>
    </citation>
    <scope>NUCLEOTIDE SEQUENCE [LARGE SCALE GENOMIC DNA]</scope>
    <source>
        <strain evidence="1 2">SS14</strain>
    </source>
</reference>
<proteinExistence type="predicted"/>
<keyword evidence="2" id="KW-1185">Reference proteome</keyword>
<dbReference type="Pfam" id="PF11735">
    <property type="entry name" value="CAP59_mtransfer"/>
    <property type="match status" value="1"/>
</dbReference>
<protein>
    <submittedName>
        <fullName evidence="1">Glycosyltransferase family 69 protein</fullName>
    </submittedName>
</protein>
<dbReference type="Proteomes" id="UP000054279">
    <property type="component" value="Unassembled WGS sequence"/>
</dbReference>
<accession>A0A0C9U265</accession>
<evidence type="ECO:0000313" key="2">
    <source>
        <dbReference type="Proteomes" id="UP000054279"/>
    </source>
</evidence>
<dbReference type="GO" id="GO:0016740">
    <property type="term" value="F:transferase activity"/>
    <property type="evidence" value="ECO:0007669"/>
    <property type="project" value="UniProtKB-KW"/>
</dbReference>
<sequence>MELPSSSRSLKDPWKTLPEAPATPFVLVRNDTSPPTFRSSKFQSSASLAQSYVAAFDSSSFFPSPSCVSASRLSKRFASLSNSNTNRTIYLALNLIDAEAILPNFINEIHKVVAFMSGHRFYFSVWENGSKDRTPKLLMLLEKALIDLGVSYKFMVHGSSKPPNKGGSRRIIELARVRNDALEELYNGVAAAKMGIKAFDMVLFMNDIIWCASDMLEIINEHMHQGADFTCATDWGGRVVYDRWVARTINGHPFYTQAHLLDYFNDRPWGHDGPMPPYPEPLLDDPSSRELFINLKPLQVFSCWNGAVVMNPKAFVQGNPLDNIHEVKPVRFRAAKNDVSEVTEKASECFLVCVDFWKRGLGKIMLVPRASVGYDLRQYNEVRQDGRRTSKHPVGIEVKTTNRDNDKSLIQWRTNPPKEVAYHDHAWWHEKERWGPWDEA</sequence>